<dbReference type="OrthoDB" id="6022562at2759"/>
<proteinExistence type="predicted"/>
<dbReference type="KEGG" id="bfo:118416609"/>
<protein>
    <submittedName>
        <fullName evidence="3">Uncharacterized protein C12orf56-like</fullName>
    </submittedName>
</protein>
<evidence type="ECO:0000313" key="3">
    <source>
        <dbReference type="RefSeq" id="XP_035677650.1"/>
    </source>
</evidence>
<feature type="compositionally biased region" description="Polar residues" evidence="1">
    <location>
        <begin position="148"/>
        <end position="158"/>
    </location>
</feature>
<feature type="compositionally biased region" description="Low complexity" evidence="1">
    <location>
        <begin position="220"/>
        <end position="231"/>
    </location>
</feature>
<name>A0A9J7L8S2_BRAFL</name>
<dbReference type="RefSeq" id="XP_035677650.1">
    <property type="nucleotide sequence ID" value="XM_035821757.1"/>
</dbReference>
<dbReference type="Proteomes" id="UP000001554">
    <property type="component" value="Chromosome 5"/>
</dbReference>
<dbReference type="AlphaFoldDB" id="A0A9J7L8S2"/>
<reference evidence="2" key="1">
    <citation type="journal article" date="2020" name="Nat. Ecol. Evol.">
        <title>Deeply conserved synteny resolves early events in vertebrate evolution.</title>
        <authorList>
            <person name="Simakov O."/>
            <person name="Marletaz F."/>
            <person name="Yue J.X."/>
            <person name="O'Connell B."/>
            <person name="Jenkins J."/>
            <person name="Brandt A."/>
            <person name="Calef R."/>
            <person name="Tung C.H."/>
            <person name="Huang T.K."/>
            <person name="Schmutz J."/>
            <person name="Satoh N."/>
            <person name="Yu J.K."/>
            <person name="Putnam N.H."/>
            <person name="Green R.E."/>
            <person name="Rokhsar D.S."/>
        </authorList>
    </citation>
    <scope>NUCLEOTIDE SEQUENCE [LARGE SCALE GENOMIC DNA]</scope>
    <source>
        <strain evidence="2">S238N-H82</strain>
    </source>
</reference>
<keyword evidence="2" id="KW-1185">Reference proteome</keyword>
<feature type="compositionally biased region" description="Low complexity" evidence="1">
    <location>
        <begin position="271"/>
        <end position="281"/>
    </location>
</feature>
<organism evidence="2 3">
    <name type="scientific">Branchiostoma floridae</name>
    <name type="common">Florida lancelet</name>
    <name type="synonym">Amphioxus</name>
    <dbReference type="NCBI Taxonomy" id="7739"/>
    <lineage>
        <taxon>Eukaryota</taxon>
        <taxon>Metazoa</taxon>
        <taxon>Chordata</taxon>
        <taxon>Cephalochordata</taxon>
        <taxon>Leptocardii</taxon>
        <taxon>Amphioxiformes</taxon>
        <taxon>Branchiostomatidae</taxon>
        <taxon>Branchiostoma</taxon>
    </lineage>
</organism>
<evidence type="ECO:0000313" key="2">
    <source>
        <dbReference type="Proteomes" id="UP000001554"/>
    </source>
</evidence>
<dbReference type="PANTHER" id="PTHR35354:SF1">
    <property type="entry name" value="RGD1561648"/>
    <property type="match status" value="1"/>
</dbReference>
<dbReference type="Pfam" id="PF15087">
    <property type="entry name" value="DUF4551"/>
    <property type="match status" value="1"/>
</dbReference>
<sequence length="643" mass="71563">MAAHGSPTGGNAKLDAFLRRSFDPRQYDRVLATHKCIVEKNFSFVILTDDCVYLTENPPRVIQPAVQLKDIVSIRLINDFPDFLGGDQQAETQHICIRHGVQPSTPSLPPSPSTPLRSPHQLSVPDPFELSENSPSSKNEKKARRTSSKLSVSFNEASLQAAKRESERGVPKKAKLSHSLPTSQLRNLTLEKEEIEQKQQRVGSAGRESRPLPNPPPSPNSTKNSNNSKRPLPLPLGLDKGDHRQSSSLRAPGRRGSSAKDLEAASASKTGSLRSLGSDSSDGSEDWDSWDGELHLYMLSAESPMLMQLRSAWNAHLIHATNNLTEDSPQSTSTAAGTGSKQLELLFQQLKRELLGDDSGIELVFSLLQELNTAAQRYFTLKKLFWKSGDLFQFLIKQLQKHLPGTTPVAHGQRNNRADELELSIQVAETLCTMFRGTTVLPSRVIVLNATRGKHVRNLLEMLVCSPGGIRARSPRTQALRTSLNIQHPEDPEVQSLIRHYSEVATSVLFEIILIAHEAGSGDSDSNVLTLTWVLLVLENMQQSVSFINSLVASAMRLLSPSTPLPLSPSQAILVFQQFYLLSTFIQYGSSLANHIRDNFTEEFRYFITWPVVQEKLPMYYPISRPAQKLIRQVTIFVQQKHR</sequence>
<feature type="compositionally biased region" description="Basic and acidic residues" evidence="1">
    <location>
        <begin position="189"/>
        <end position="199"/>
    </location>
</feature>
<evidence type="ECO:0000256" key="1">
    <source>
        <dbReference type="SAM" id="MobiDB-lite"/>
    </source>
</evidence>
<dbReference type="OMA" id="LFWRSSE"/>
<accession>A0A9J7L8S2</accession>
<dbReference type="PANTHER" id="PTHR35354">
    <property type="entry name" value="RGD1561648"/>
    <property type="match status" value="1"/>
</dbReference>
<dbReference type="InterPro" id="IPR027878">
    <property type="entry name" value="DUF4551"/>
</dbReference>
<dbReference type="GeneID" id="118416609"/>
<gene>
    <name evidence="3" type="primary">LOC118416609</name>
</gene>
<feature type="region of interest" description="Disordered" evidence="1">
    <location>
        <begin position="100"/>
        <end position="285"/>
    </location>
</feature>
<reference evidence="3" key="2">
    <citation type="submission" date="2025-08" db="UniProtKB">
        <authorList>
            <consortium name="RefSeq"/>
        </authorList>
    </citation>
    <scope>IDENTIFICATION</scope>
    <source>
        <strain evidence="3">S238N-H82</strain>
        <tissue evidence="3">Testes</tissue>
    </source>
</reference>